<evidence type="ECO:0000313" key="6">
    <source>
        <dbReference type="EMBL" id="CAB4729070.1"/>
    </source>
</evidence>
<evidence type="ECO:0000256" key="3">
    <source>
        <dbReference type="ARBA" id="ARBA00022723"/>
    </source>
</evidence>
<dbReference type="EMBL" id="CAFBPQ010000029">
    <property type="protein sequence ID" value="CAB5026516.1"/>
    <property type="molecule type" value="Genomic_DNA"/>
</dbReference>
<dbReference type="InterPro" id="IPR004294">
    <property type="entry name" value="Carotenoid_Oase"/>
</dbReference>
<dbReference type="GO" id="GO:0046872">
    <property type="term" value="F:metal ion binding"/>
    <property type="evidence" value="ECO:0007669"/>
    <property type="project" value="UniProtKB-KW"/>
</dbReference>
<keyword evidence="3" id="KW-0479">Metal-binding</keyword>
<evidence type="ECO:0000313" key="7">
    <source>
        <dbReference type="EMBL" id="CAB4972083.1"/>
    </source>
</evidence>
<proteinExistence type="inferred from homology"/>
<evidence type="ECO:0000256" key="4">
    <source>
        <dbReference type="ARBA" id="ARBA00023002"/>
    </source>
</evidence>
<evidence type="ECO:0000256" key="5">
    <source>
        <dbReference type="ARBA" id="ARBA00023004"/>
    </source>
</evidence>
<dbReference type="AlphaFoldDB" id="A0A6J6S245"/>
<reference evidence="6" key="1">
    <citation type="submission" date="2020-05" db="EMBL/GenBank/DDBJ databases">
        <authorList>
            <person name="Chiriac C."/>
            <person name="Salcher M."/>
            <person name="Ghai R."/>
            <person name="Kavagutti S V."/>
        </authorList>
    </citation>
    <scope>NUCLEOTIDE SEQUENCE</scope>
</reference>
<name>A0A6J6S245_9ZZZZ</name>
<comment type="similarity">
    <text evidence="2">Belongs to the carotenoid oxygenase family.</text>
</comment>
<comment type="cofactor">
    <cofactor evidence="1">
        <name>Fe(2+)</name>
        <dbReference type="ChEBI" id="CHEBI:29033"/>
    </cofactor>
</comment>
<protein>
    <submittedName>
        <fullName evidence="6">Unannotated protein</fullName>
    </submittedName>
</protein>
<dbReference type="GO" id="GO:0016121">
    <property type="term" value="P:carotene catabolic process"/>
    <property type="evidence" value="ECO:0007669"/>
    <property type="project" value="TreeGrafter"/>
</dbReference>
<evidence type="ECO:0000256" key="1">
    <source>
        <dbReference type="ARBA" id="ARBA00001954"/>
    </source>
</evidence>
<dbReference type="PANTHER" id="PTHR10543:SF89">
    <property type="entry name" value="CAROTENOID 9,10(9',10')-CLEAVAGE DIOXYGENASE 1"/>
    <property type="match status" value="1"/>
</dbReference>
<dbReference type="GO" id="GO:0010436">
    <property type="term" value="F:carotenoid dioxygenase activity"/>
    <property type="evidence" value="ECO:0007669"/>
    <property type="project" value="TreeGrafter"/>
</dbReference>
<keyword evidence="4" id="KW-0560">Oxidoreductase</keyword>
<evidence type="ECO:0000313" key="8">
    <source>
        <dbReference type="EMBL" id="CAB5026516.1"/>
    </source>
</evidence>
<accession>A0A6J6S245</accession>
<dbReference type="PANTHER" id="PTHR10543">
    <property type="entry name" value="BETA-CAROTENE DIOXYGENASE"/>
    <property type="match status" value="1"/>
</dbReference>
<sequence length="462" mass="50949">MTQVANRRSDPFLSGDYAPVADEFSNEEVAVIGEIPKGLNGTFLRTGPNAQFEPLGRYHVFDGDGMLHAFTIEDGKATYSNKWIVSAALESERRAGHALFGGMANFVIPSPEERGDAGIIKNTGNTNVVHHAGRTFALMEACPPTLIGPDLTTLGEFDFDGRLKGPFTAHPKLDPETGEMLFFGYSPIPPYLRYHAVDAGGTLTRTVDIELPEPVMIHDFVTTRDHVIFFDSPAVFSIKSLMAGGPMVSWKPENGTRIGVMARNGTEVEWFETDNCYIFHFVNGWSEGNKIFVDACRSPIMELDLNSDESSDTYGIGATLARFTIDLDSKRVTWEQLDDRSGDFPRIADSHVGLKNRYGYLAGFREQRGHLFDFDRVIKYDLETGTANEYKSDGVVGEPIFAADPNGKSEDDGWVVTHSRANGVSEMLVLDAHDLSAGPVARLVAPRRIPYGFHGAWIERAV</sequence>
<dbReference type="EMBL" id="CAFBOF010000006">
    <property type="protein sequence ID" value="CAB4972083.1"/>
    <property type="molecule type" value="Genomic_DNA"/>
</dbReference>
<dbReference type="EMBL" id="CAEZYK010000072">
    <property type="protein sequence ID" value="CAB4729070.1"/>
    <property type="molecule type" value="Genomic_DNA"/>
</dbReference>
<organism evidence="6">
    <name type="scientific">freshwater metagenome</name>
    <dbReference type="NCBI Taxonomy" id="449393"/>
    <lineage>
        <taxon>unclassified sequences</taxon>
        <taxon>metagenomes</taxon>
        <taxon>ecological metagenomes</taxon>
    </lineage>
</organism>
<evidence type="ECO:0000256" key="2">
    <source>
        <dbReference type="ARBA" id="ARBA00006787"/>
    </source>
</evidence>
<dbReference type="Pfam" id="PF03055">
    <property type="entry name" value="RPE65"/>
    <property type="match status" value="1"/>
</dbReference>
<gene>
    <name evidence="6" type="ORF">UFOPK2683_01160</name>
    <name evidence="7" type="ORF">UFOPK3897_00521</name>
    <name evidence="8" type="ORF">UFOPK4121_00994</name>
</gene>
<keyword evidence="5" id="KW-0408">Iron</keyword>